<feature type="compositionally biased region" description="Basic residues" evidence="1">
    <location>
        <begin position="1"/>
        <end position="11"/>
    </location>
</feature>
<keyword evidence="2" id="KW-0472">Membrane</keyword>
<keyword evidence="2" id="KW-1133">Transmembrane helix</keyword>
<proteinExistence type="predicted"/>
<protein>
    <recommendedName>
        <fullName evidence="3">Lipoyl-binding domain-containing protein</fullName>
    </recommendedName>
</protein>
<comment type="caution">
    <text evidence="4">The sequence shown here is derived from an EMBL/GenBank/DDBJ whole genome shotgun (WGS) entry which is preliminary data.</text>
</comment>
<accession>A0A919FVF4</accession>
<dbReference type="AlphaFoldDB" id="A0A919FVF4"/>
<feature type="compositionally biased region" description="Basic and acidic residues" evidence="1">
    <location>
        <begin position="43"/>
        <end position="55"/>
    </location>
</feature>
<organism evidence="4 5">
    <name type="scientific">Kitasatospora indigofera</name>
    <dbReference type="NCBI Taxonomy" id="67307"/>
    <lineage>
        <taxon>Bacteria</taxon>
        <taxon>Bacillati</taxon>
        <taxon>Actinomycetota</taxon>
        <taxon>Actinomycetes</taxon>
        <taxon>Kitasatosporales</taxon>
        <taxon>Streptomycetaceae</taxon>
        <taxon>Kitasatospora</taxon>
    </lineage>
</organism>
<evidence type="ECO:0000256" key="2">
    <source>
        <dbReference type="SAM" id="Phobius"/>
    </source>
</evidence>
<dbReference type="InterPro" id="IPR000089">
    <property type="entry name" value="Biotin_lipoyl"/>
</dbReference>
<reference evidence="4" key="1">
    <citation type="journal article" date="2014" name="Int. J. Syst. Evol. Microbiol.">
        <title>Complete genome sequence of Corynebacterium casei LMG S-19264T (=DSM 44701T), isolated from a smear-ripened cheese.</title>
        <authorList>
            <consortium name="US DOE Joint Genome Institute (JGI-PGF)"/>
            <person name="Walter F."/>
            <person name="Albersmeier A."/>
            <person name="Kalinowski J."/>
            <person name="Ruckert C."/>
        </authorList>
    </citation>
    <scope>NUCLEOTIDE SEQUENCE</scope>
    <source>
        <strain evidence="4">JCM 4646</strain>
    </source>
</reference>
<reference evidence="4" key="2">
    <citation type="submission" date="2020-09" db="EMBL/GenBank/DDBJ databases">
        <authorList>
            <person name="Sun Q."/>
            <person name="Ohkuma M."/>
        </authorList>
    </citation>
    <scope>NUCLEOTIDE SEQUENCE</scope>
    <source>
        <strain evidence="4">JCM 4646</strain>
    </source>
</reference>
<dbReference type="EMBL" id="BNBO01000018">
    <property type="protein sequence ID" value="GHH72738.1"/>
    <property type="molecule type" value="Genomic_DNA"/>
</dbReference>
<evidence type="ECO:0000256" key="1">
    <source>
        <dbReference type="SAM" id="MobiDB-lite"/>
    </source>
</evidence>
<sequence>MSGAATRRRPGRPPAKARPGDRPADGATPGLDAPEQDASEQDTPEHDTPEHHTPRDGTPGPRRRSDGGTSVSVSTEVHAPGAADATGTAAEGTTRATAPASAPRGAAVLEPGLDRPVGLVGARLWAAAAALLLVVGAGTGWALFGTLPHTQALPALLAHGRAPETVRADRAGALLAYRVAPGQRVAQGQPLALLRTADGTEVAVPAPEDGTVTSLLSAPGAELTPGAAVASLDAGGQPRTVRLFATTLKQAGLLAPGRTVLVPVPGKGVVRATVTAVDPLPVRADSLGGSFTVPLPGLPAGDAPVWTAYALLPDAGSPSAGPVPLTVSLDLGARHPYQAVFGTGAKR</sequence>
<gene>
    <name evidence="4" type="ORF">GCM10018781_35960</name>
</gene>
<evidence type="ECO:0000313" key="4">
    <source>
        <dbReference type="EMBL" id="GHH72738.1"/>
    </source>
</evidence>
<keyword evidence="5" id="KW-1185">Reference proteome</keyword>
<evidence type="ECO:0000313" key="5">
    <source>
        <dbReference type="Proteomes" id="UP000617734"/>
    </source>
</evidence>
<feature type="region of interest" description="Disordered" evidence="1">
    <location>
        <begin position="1"/>
        <end position="105"/>
    </location>
</feature>
<name>A0A919FVF4_9ACTN</name>
<feature type="compositionally biased region" description="Low complexity" evidence="1">
    <location>
        <begin position="79"/>
        <end position="105"/>
    </location>
</feature>
<keyword evidence="2" id="KW-0812">Transmembrane</keyword>
<feature type="domain" description="Lipoyl-binding" evidence="3">
    <location>
        <begin position="169"/>
        <end position="231"/>
    </location>
</feature>
<dbReference type="SUPFAM" id="SSF51230">
    <property type="entry name" value="Single hybrid motif"/>
    <property type="match status" value="1"/>
</dbReference>
<evidence type="ECO:0000259" key="3">
    <source>
        <dbReference type="Pfam" id="PF00364"/>
    </source>
</evidence>
<dbReference type="CDD" id="cd06850">
    <property type="entry name" value="biotinyl_domain"/>
    <property type="match status" value="1"/>
</dbReference>
<dbReference type="Proteomes" id="UP000617734">
    <property type="component" value="Unassembled WGS sequence"/>
</dbReference>
<dbReference type="Pfam" id="PF00364">
    <property type="entry name" value="Biotin_lipoyl"/>
    <property type="match status" value="1"/>
</dbReference>
<dbReference type="InterPro" id="IPR011053">
    <property type="entry name" value="Single_hybrid_motif"/>
</dbReference>
<dbReference type="Gene3D" id="2.40.50.100">
    <property type="match status" value="1"/>
</dbReference>
<feature type="transmembrane region" description="Helical" evidence="2">
    <location>
        <begin position="124"/>
        <end position="144"/>
    </location>
</feature>